<dbReference type="AlphaFoldDB" id="A0A5D0D0A1"/>
<proteinExistence type="predicted"/>
<accession>A0A5D0D0A1</accession>
<evidence type="ECO:0000313" key="2">
    <source>
        <dbReference type="Proteomes" id="UP000325218"/>
    </source>
</evidence>
<dbReference type="InterPro" id="IPR024962">
    <property type="entry name" value="YukD-like"/>
</dbReference>
<keyword evidence="2" id="KW-1185">Reference proteome</keyword>
<name>A0A5D0D0A1_9BACL</name>
<dbReference type="Pfam" id="PF08817">
    <property type="entry name" value="YukD"/>
    <property type="match status" value="1"/>
</dbReference>
<dbReference type="RefSeq" id="WP_148450948.1">
    <property type="nucleotide sequence ID" value="NZ_VSDO01000001.1"/>
</dbReference>
<dbReference type="OrthoDB" id="2085394at2"/>
<protein>
    <recommendedName>
        <fullName evidence="3">Ubiquitin-like domain-containing protein</fullName>
    </recommendedName>
</protein>
<dbReference type="Proteomes" id="UP000325218">
    <property type="component" value="Unassembled WGS sequence"/>
</dbReference>
<comment type="caution">
    <text evidence="1">The sequence shown here is derived from an EMBL/GenBank/DDBJ whole genome shotgun (WGS) entry which is preliminary data.</text>
</comment>
<reference evidence="1 2" key="1">
    <citation type="submission" date="2019-08" db="EMBL/GenBank/DDBJ databases">
        <title>Genome sequencing of Paenibacillus faecis DSM 23593(T).</title>
        <authorList>
            <person name="Kook J.-K."/>
            <person name="Park S.-N."/>
            <person name="Lim Y.K."/>
        </authorList>
    </citation>
    <scope>NUCLEOTIDE SEQUENCE [LARGE SCALE GENOMIC DNA]</scope>
    <source>
        <strain evidence="1 2">DSM 23593</strain>
    </source>
</reference>
<gene>
    <name evidence="1" type="ORF">FRY98_06950</name>
</gene>
<organism evidence="1 2">
    <name type="scientific">Paenibacillus faecis</name>
    <dbReference type="NCBI Taxonomy" id="862114"/>
    <lineage>
        <taxon>Bacteria</taxon>
        <taxon>Bacillati</taxon>
        <taxon>Bacillota</taxon>
        <taxon>Bacilli</taxon>
        <taxon>Bacillales</taxon>
        <taxon>Paenibacillaceae</taxon>
        <taxon>Paenibacillus</taxon>
    </lineage>
</organism>
<sequence length="76" mass="8301">MDYILVTFQAGPHLTKELKVPGFVTSQELLAMLSEALHLPVVPEHRLQAEPLGRILDPSLTLEEEGVVDGALLTLV</sequence>
<dbReference type="EMBL" id="VSDO01000001">
    <property type="protein sequence ID" value="TYA15358.1"/>
    <property type="molecule type" value="Genomic_DNA"/>
</dbReference>
<evidence type="ECO:0008006" key="3">
    <source>
        <dbReference type="Google" id="ProtNLM"/>
    </source>
</evidence>
<evidence type="ECO:0000313" key="1">
    <source>
        <dbReference type="EMBL" id="TYA15358.1"/>
    </source>
</evidence>